<accession>A0A4D4MAY0</accession>
<evidence type="ECO:0000313" key="2">
    <source>
        <dbReference type="EMBL" id="GDY71029.1"/>
    </source>
</evidence>
<organism evidence="1 4">
    <name type="scientific">Streptomyces avermitilis</name>
    <dbReference type="NCBI Taxonomy" id="33903"/>
    <lineage>
        <taxon>Bacteria</taxon>
        <taxon>Bacillati</taxon>
        <taxon>Actinomycetota</taxon>
        <taxon>Actinomycetes</taxon>
        <taxon>Kitasatosporales</taxon>
        <taxon>Streptomycetaceae</taxon>
        <taxon>Streptomyces</taxon>
    </lineage>
</organism>
<evidence type="ECO:0000313" key="3">
    <source>
        <dbReference type="Proteomes" id="UP000299211"/>
    </source>
</evidence>
<comment type="caution">
    <text evidence="1">The sequence shown here is derived from an EMBL/GenBank/DDBJ whole genome shotgun (WGS) entry which is preliminary data.</text>
</comment>
<sequence>MTTEEPTEAEALTLWCARLPGLREHARSTGVAERLDRDAARVRDGGSARRAVRKWLQDEDAEATRNWSGRELLGLVGFPGAMRSPTVGAGTYGCPFDRCDRTEGRDAQGHVPVCHAFGTAMQPIE</sequence>
<dbReference type="EMBL" id="BJHY01000001">
    <property type="protein sequence ID" value="GDY71029.1"/>
    <property type="molecule type" value="Genomic_DNA"/>
</dbReference>
<dbReference type="EMBL" id="BJHX01000001">
    <property type="protein sequence ID" value="GDY68597.1"/>
    <property type="molecule type" value="Genomic_DNA"/>
</dbReference>
<evidence type="ECO:0000313" key="4">
    <source>
        <dbReference type="Proteomes" id="UP000302139"/>
    </source>
</evidence>
<proteinExistence type="predicted"/>
<dbReference type="RefSeq" id="WP_037648638.1">
    <property type="nucleotide sequence ID" value="NZ_BAABTN010000024.1"/>
</dbReference>
<evidence type="ECO:0000313" key="1">
    <source>
        <dbReference type="EMBL" id="GDY68597.1"/>
    </source>
</evidence>
<dbReference type="Proteomes" id="UP000299211">
    <property type="component" value="Unassembled WGS sequence"/>
</dbReference>
<gene>
    <name evidence="1" type="ORF">SAV14893_079900</name>
    <name evidence="2" type="ORF">SAV31267_005140</name>
</gene>
<dbReference type="Proteomes" id="UP000302139">
    <property type="component" value="Unassembled WGS sequence"/>
</dbReference>
<dbReference type="AlphaFoldDB" id="A0A4D4MAY0"/>
<reference evidence="1 4" key="2">
    <citation type="submission" date="2019-04" db="EMBL/GenBank/DDBJ databases">
        <title>Draft genome sequences of Streptomyces avermitilis NBRC 14893.</title>
        <authorList>
            <person name="Komaki H."/>
            <person name="Tamura T."/>
            <person name="Hosoyama A."/>
        </authorList>
    </citation>
    <scope>NUCLEOTIDE SEQUENCE [LARGE SCALE GENOMIC DNA]</scope>
    <source>
        <strain evidence="1 4">NBRC 14893</strain>
    </source>
</reference>
<name>A0A4D4MAY0_STRAX</name>
<reference evidence="2 3" key="1">
    <citation type="submission" date="2019-04" db="EMBL/GenBank/DDBJ databases">
        <title>Draft genome sequences of Streptomyces avermitilis ATCC 31267.</title>
        <authorList>
            <person name="Komaki H."/>
            <person name="Tamura T."/>
            <person name="Hosoyama A."/>
        </authorList>
    </citation>
    <scope>NUCLEOTIDE SEQUENCE [LARGE SCALE GENOMIC DNA]</scope>
    <source>
        <strain evidence="2 3">ATCC 31267</strain>
    </source>
</reference>
<protein>
    <submittedName>
        <fullName evidence="1">Uncharacterized protein</fullName>
    </submittedName>
</protein>